<evidence type="ECO:0000313" key="2">
    <source>
        <dbReference type="Proteomes" id="UP001187192"/>
    </source>
</evidence>
<proteinExistence type="predicted"/>
<name>A0AA87ZKL2_FICCA</name>
<comment type="caution">
    <text evidence="1">The sequence shown here is derived from an EMBL/GenBank/DDBJ whole genome shotgun (WGS) entry which is preliminary data.</text>
</comment>
<protein>
    <submittedName>
        <fullName evidence="1">Uncharacterized protein</fullName>
    </submittedName>
</protein>
<organism evidence="1 2">
    <name type="scientific">Ficus carica</name>
    <name type="common">Common fig</name>
    <dbReference type="NCBI Taxonomy" id="3494"/>
    <lineage>
        <taxon>Eukaryota</taxon>
        <taxon>Viridiplantae</taxon>
        <taxon>Streptophyta</taxon>
        <taxon>Embryophyta</taxon>
        <taxon>Tracheophyta</taxon>
        <taxon>Spermatophyta</taxon>
        <taxon>Magnoliopsida</taxon>
        <taxon>eudicotyledons</taxon>
        <taxon>Gunneridae</taxon>
        <taxon>Pentapetalae</taxon>
        <taxon>rosids</taxon>
        <taxon>fabids</taxon>
        <taxon>Rosales</taxon>
        <taxon>Moraceae</taxon>
        <taxon>Ficeae</taxon>
        <taxon>Ficus</taxon>
    </lineage>
</organism>
<reference evidence="1" key="1">
    <citation type="submission" date="2023-07" db="EMBL/GenBank/DDBJ databases">
        <title>draft genome sequence of fig (Ficus carica).</title>
        <authorList>
            <person name="Takahashi T."/>
            <person name="Nishimura K."/>
        </authorList>
    </citation>
    <scope>NUCLEOTIDE SEQUENCE</scope>
</reference>
<evidence type="ECO:0000313" key="1">
    <source>
        <dbReference type="EMBL" id="GMN33840.1"/>
    </source>
</evidence>
<dbReference type="AlphaFoldDB" id="A0AA87ZKL2"/>
<dbReference type="EMBL" id="BTGU01000004">
    <property type="protein sequence ID" value="GMN33840.1"/>
    <property type="molecule type" value="Genomic_DNA"/>
</dbReference>
<sequence length="81" mass="8937">MTRMNGVKLHFTEGALRLVAGKEISTNDGAYGIRSSKEEENGENLLFWIRSVVLVLKVIIPCPNQNGKPISGIGKVPFIRK</sequence>
<gene>
    <name evidence="1" type="ORF">TIFTF001_004375</name>
</gene>
<keyword evidence="2" id="KW-1185">Reference proteome</keyword>
<accession>A0AA87ZKL2</accession>
<dbReference type="Proteomes" id="UP001187192">
    <property type="component" value="Unassembled WGS sequence"/>
</dbReference>